<keyword evidence="1" id="KW-0732">Signal</keyword>
<dbReference type="OrthoDB" id="1123393at2"/>
<evidence type="ECO:0000313" key="3">
    <source>
        <dbReference type="Proteomes" id="UP000297549"/>
    </source>
</evidence>
<protein>
    <recommendedName>
        <fullName evidence="4">DUF4377 domain-containing protein</fullName>
    </recommendedName>
</protein>
<proteinExistence type="predicted"/>
<dbReference type="Proteomes" id="UP000297549">
    <property type="component" value="Unassembled WGS sequence"/>
</dbReference>
<dbReference type="RefSeq" id="WP_135465312.1">
    <property type="nucleotide sequence ID" value="NZ_SRLC01000003.1"/>
</dbReference>
<comment type="caution">
    <text evidence="2">The sequence shown here is derived from an EMBL/GenBank/DDBJ whole genome shotgun (WGS) entry which is preliminary data.</text>
</comment>
<keyword evidence="3" id="KW-1185">Reference proteome</keyword>
<accession>A0A4Z0PU25</accession>
<dbReference type="PROSITE" id="PS51257">
    <property type="entry name" value="PROKAR_LIPOPROTEIN"/>
    <property type="match status" value="1"/>
</dbReference>
<feature type="chain" id="PRO_5021475325" description="DUF4377 domain-containing protein" evidence="1">
    <location>
        <begin position="22"/>
        <end position="138"/>
    </location>
</feature>
<evidence type="ECO:0008006" key="4">
    <source>
        <dbReference type="Google" id="ProtNLM"/>
    </source>
</evidence>
<dbReference type="EMBL" id="SRLC01000003">
    <property type="protein sequence ID" value="TGE20511.1"/>
    <property type="molecule type" value="Genomic_DNA"/>
</dbReference>
<evidence type="ECO:0000313" key="2">
    <source>
        <dbReference type="EMBL" id="TGE20511.1"/>
    </source>
</evidence>
<evidence type="ECO:0000256" key="1">
    <source>
        <dbReference type="SAM" id="SignalP"/>
    </source>
</evidence>
<sequence length="138" mass="14437">MLLTPTRLLSGLALLAGLSLAGCAEKELVAPEPTDVPCGTLVTVRLCLGQTAMCATEHTTLVLPDGTLLAPSGPIWEAYERNQAQGQALLVGYVPGGTVPPGSAATTSAVVTCLETPRSWCATPDVNNRKTALRRRPW</sequence>
<reference evidence="2 3" key="1">
    <citation type="submission" date="2019-04" db="EMBL/GenBank/DDBJ databases">
        <authorList>
            <person name="Feng G."/>
            <person name="Zhang J."/>
            <person name="Zhu H."/>
        </authorList>
    </citation>
    <scope>NUCLEOTIDE SEQUENCE [LARGE SCALE GENOMIC DNA]</scope>
    <source>
        <strain evidence="2 3">JCM 31653</strain>
    </source>
</reference>
<gene>
    <name evidence="2" type="ORF">E5K00_21190</name>
</gene>
<name>A0A4Z0PU25_9BACT</name>
<feature type="signal peptide" evidence="1">
    <location>
        <begin position="1"/>
        <end position="21"/>
    </location>
</feature>
<dbReference type="AlphaFoldDB" id="A0A4Z0PU25"/>
<organism evidence="2 3">
    <name type="scientific">Hymenobacter aquaticus</name>
    <dbReference type="NCBI Taxonomy" id="1867101"/>
    <lineage>
        <taxon>Bacteria</taxon>
        <taxon>Pseudomonadati</taxon>
        <taxon>Bacteroidota</taxon>
        <taxon>Cytophagia</taxon>
        <taxon>Cytophagales</taxon>
        <taxon>Hymenobacteraceae</taxon>
        <taxon>Hymenobacter</taxon>
    </lineage>
</organism>